<keyword evidence="2" id="KW-1185">Reference proteome</keyword>
<gene>
    <name evidence="1" type="ORF">cd2_078</name>
</gene>
<accession>A0AAE7SQC9</accession>
<sequence>MQDTYCASLFESLEAEKEYNRKFKMWEEVYNVNV</sequence>
<evidence type="ECO:0000313" key="2">
    <source>
        <dbReference type="Proteomes" id="UP000827445"/>
    </source>
</evidence>
<dbReference type="Proteomes" id="UP000827445">
    <property type="component" value="Segment"/>
</dbReference>
<name>A0AAE7SQC9_9CAUD</name>
<protein>
    <submittedName>
        <fullName evidence="1">Uncharacterized protein</fullName>
    </submittedName>
</protein>
<organism evidence="1 2">
    <name type="scientific">Carnobacterium phage cd2</name>
    <dbReference type="NCBI Taxonomy" id="2849244"/>
    <lineage>
        <taxon>Viruses</taxon>
        <taxon>Duplodnaviria</taxon>
        <taxon>Heunggongvirae</taxon>
        <taxon>Uroviricota</taxon>
        <taxon>Caudoviricetes</taxon>
        <taxon>Carnodivirus</taxon>
        <taxon>Carnodivirus cd2-like</taxon>
    </lineage>
</organism>
<evidence type="ECO:0000313" key="1">
    <source>
        <dbReference type="EMBL" id="QXP45204.1"/>
    </source>
</evidence>
<proteinExistence type="predicted"/>
<reference evidence="1 2" key="1">
    <citation type="journal article" date="2021" name="Microbiol. Resour. Announc.">
        <title>Genome Sequences of Bacteriophages cd2, cd3, and cd4, which Specifically Target Carnobacterium divergens.</title>
        <authorList>
            <person name="Zhang P."/>
            <person name="Britton A.P."/>
            <person name="Visser K.A."/>
            <person name="Welke C.A."/>
            <person name="Wassink H."/>
            <person name="Prins E."/>
            <person name="Yang X."/>
            <person name="Martin-Visscher L.A."/>
        </authorList>
    </citation>
    <scope>NUCLEOTIDE SEQUENCE [LARGE SCALE GENOMIC DNA]</scope>
    <source>
        <strain evidence="2">cd2</strain>
    </source>
</reference>
<dbReference type="EMBL" id="MZ398135">
    <property type="protein sequence ID" value="QXP45204.1"/>
    <property type="molecule type" value="Genomic_DNA"/>
</dbReference>